<dbReference type="EMBL" id="MH078572">
    <property type="protein sequence ID" value="AVP40317.1"/>
    <property type="molecule type" value="Genomic_DNA"/>
</dbReference>
<dbReference type="RefSeq" id="YP_009799571.1">
    <property type="nucleotide sequence ID" value="NC_047945.1"/>
</dbReference>
<evidence type="ECO:0000313" key="2">
    <source>
        <dbReference type="EMBL" id="AVP40317.1"/>
    </source>
</evidence>
<proteinExistence type="predicted"/>
<feature type="transmembrane region" description="Helical" evidence="1">
    <location>
        <begin position="117"/>
        <end position="137"/>
    </location>
</feature>
<evidence type="ECO:0000313" key="3">
    <source>
        <dbReference type="Proteomes" id="UP000241797"/>
    </source>
</evidence>
<protein>
    <submittedName>
        <fullName evidence="2">Uncharacterized protein</fullName>
    </submittedName>
</protein>
<organism evidence="2 3">
    <name type="scientific">Staphylococcus phage phiSA_BS1</name>
    <dbReference type="NCBI Taxonomy" id="2126734"/>
    <lineage>
        <taxon>Viruses</taxon>
        <taxon>Duplodnaviria</taxon>
        <taxon>Heunggongvirae</taxon>
        <taxon>Uroviricota</taxon>
        <taxon>Caudoviricetes</taxon>
        <taxon>Herelleviridae</taxon>
        <taxon>Twortvirinae</taxon>
        <taxon>Baoshanvirus</taxon>
        <taxon>Baoshanvirus BS1</taxon>
    </lineage>
</organism>
<keyword evidence="1" id="KW-0472">Membrane</keyword>
<keyword evidence="1" id="KW-0812">Transmembrane</keyword>
<keyword evidence="3" id="KW-1185">Reference proteome</keyword>
<sequence length="197" mass="22482">MNIEALAWILFFLSGILYIVGYLPGLRAMYIDKSVEGVSQFFWELVLTTVSFSFYTLIVTGADIVNIVVVGCNMFLALVMLAWKNMLRYQAIGILYTMLYIVINLMVYFTFSIPLHILQSIATLTIILAYVDQIIRFAVRKTAIGTSPLLYFILGMAILFLILNLILTHAYIHVIITEAVNLILIMICFFMCMKYRA</sequence>
<feature type="transmembrane region" description="Helical" evidence="1">
    <location>
        <begin position="149"/>
        <end position="166"/>
    </location>
</feature>
<accession>A0A2P1MXL1</accession>
<dbReference type="Proteomes" id="UP000241797">
    <property type="component" value="Segment"/>
</dbReference>
<dbReference type="Gene3D" id="1.20.1280.290">
    <property type="match status" value="1"/>
</dbReference>
<name>A0A2P1MXL1_9CAUD</name>
<reference evidence="2 3" key="1">
    <citation type="submission" date="2018-03" db="EMBL/GenBank/DDBJ databases">
        <title>Isolation, the biological characteristics and genomics of two new strains of lysate Staphylococcus aureus phage.</title>
        <authorList>
            <person name="Jin X."/>
            <person name="Zhang C."/>
        </authorList>
    </citation>
    <scope>NUCLEOTIDE SEQUENCE [LARGE SCALE GENOMIC DNA]</scope>
</reference>
<feature type="transmembrane region" description="Helical" evidence="1">
    <location>
        <begin position="90"/>
        <end position="111"/>
    </location>
</feature>
<keyword evidence="1" id="KW-1133">Transmembrane helix</keyword>
<dbReference type="GeneID" id="54990060"/>
<dbReference type="KEGG" id="vg:54990060"/>
<feature type="transmembrane region" description="Helical" evidence="1">
    <location>
        <begin position="64"/>
        <end position="83"/>
    </location>
</feature>
<feature type="transmembrane region" description="Helical" evidence="1">
    <location>
        <begin position="6"/>
        <end position="29"/>
    </location>
</feature>
<evidence type="ECO:0000256" key="1">
    <source>
        <dbReference type="SAM" id="Phobius"/>
    </source>
</evidence>
<feature type="transmembrane region" description="Helical" evidence="1">
    <location>
        <begin position="172"/>
        <end position="193"/>
    </location>
</feature>